<keyword evidence="2" id="KW-1185">Reference proteome</keyword>
<dbReference type="RefSeq" id="WP_310538309.1">
    <property type="nucleotide sequence ID" value="NZ_BAAAOC010000012.1"/>
</dbReference>
<reference evidence="2" key="1">
    <citation type="submission" date="2023-07" db="EMBL/GenBank/DDBJ databases">
        <title>Description of three actinobacteria isolated from air of manufacturing shop in a pharmaceutical factory.</title>
        <authorList>
            <person name="Zhang D.-F."/>
        </authorList>
    </citation>
    <scope>NUCLEOTIDE SEQUENCE [LARGE SCALE GENOMIC DNA]</scope>
    <source>
        <strain evidence="2">CCTCC AB 207010</strain>
    </source>
</reference>
<evidence type="ECO:0000313" key="2">
    <source>
        <dbReference type="Proteomes" id="UP001260872"/>
    </source>
</evidence>
<sequence>MPTLIPHTEDHWPVDWWHYQLPTVIAHQGYGYFHVLVARIAGTGGSPQTQIIPCDPAGRPRTKQRPLVTIHGHHDPLLALQNYLDSRAS</sequence>
<evidence type="ECO:0000313" key="1">
    <source>
        <dbReference type="EMBL" id="MDR5712941.1"/>
    </source>
</evidence>
<organism evidence="1 2">
    <name type="scientific">Nesterenkonia flava</name>
    <dbReference type="NCBI Taxonomy" id="469799"/>
    <lineage>
        <taxon>Bacteria</taxon>
        <taxon>Bacillati</taxon>
        <taxon>Actinomycetota</taxon>
        <taxon>Actinomycetes</taxon>
        <taxon>Micrococcales</taxon>
        <taxon>Micrococcaceae</taxon>
        <taxon>Nesterenkonia</taxon>
    </lineage>
</organism>
<comment type="caution">
    <text evidence="1">The sequence shown here is derived from an EMBL/GenBank/DDBJ whole genome shotgun (WGS) entry which is preliminary data.</text>
</comment>
<dbReference type="Proteomes" id="UP001260872">
    <property type="component" value="Unassembled WGS sequence"/>
</dbReference>
<accession>A0ABU1FW77</accession>
<proteinExistence type="predicted"/>
<gene>
    <name evidence="1" type="ORF">RH857_12505</name>
</gene>
<name>A0ABU1FW77_9MICC</name>
<dbReference type="EMBL" id="JAVKGT010000044">
    <property type="protein sequence ID" value="MDR5712941.1"/>
    <property type="molecule type" value="Genomic_DNA"/>
</dbReference>
<protein>
    <submittedName>
        <fullName evidence="1">Uncharacterized protein</fullName>
    </submittedName>
</protein>